<proteinExistence type="predicted"/>
<evidence type="ECO:0000313" key="3">
    <source>
        <dbReference type="Proteomes" id="UP001497516"/>
    </source>
</evidence>
<sequence>MAKLSHHLKKGNQAVGGTPRMEMMMMVTHPAGQQARPPVREWHTPKKEGVNWPGGHPKPVQQQVHHAAGNSYPA</sequence>
<dbReference type="Proteomes" id="UP001497516">
    <property type="component" value="Chromosome 1"/>
</dbReference>
<reference evidence="2 3" key="1">
    <citation type="submission" date="2024-04" db="EMBL/GenBank/DDBJ databases">
        <authorList>
            <person name="Fracassetti M."/>
        </authorList>
    </citation>
    <scope>NUCLEOTIDE SEQUENCE [LARGE SCALE GENOMIC DNA]</scope>
</reference>
<protein>
    <submittedName>
        <fullName evidence="2">Uncharacterized protein</fullName>
    </submittedName>
</protein>
<organism evidence="2 3">
    <name type="scientific">Linum trigynum</name>
    <dbReference type="NCBI Taxonomy" id="586398"/>
    <lineage>
        <taxon>Eukaryota</taxon>
        <taxon>Viridiplantae</taxon>
        <taxon>Streptophyta</taxon>
        <taxon>Embryophyta</taxon>
        <taxon>Tracheophyta</taxon>
        <taxon>Spermatophyta</taxon>
        <taxon>Magnoliopsida</taxon>
        <taxon>eudicotyledons</taxon>
        <taxon>Gunneridae</taxon>
        <taxon>Pentapetalae</taxon>
        <taxon>rosids</taxon>
        <taxon>fabids</taxon>
        <taxon>Malpighiales</taxon>
        <taxon>Linaceae</taxon>
        <taxon>Linum</taxon>
    </lineage>
</organism>
<gene>
    <name evidence="2" type="ORF">LTRI10_LOCUS3191</name>
</gene>
<feature type="region of interest" description="Disordered" evidence="1">
    <location>
        <begin position="1"/>
        <end position="20"/>
    </location>
</feature>
<feature type="compositionally biased region" description="Basic and acidic residues" evidence="1">
    <location>
        <begin position="38"/>
        <end position="49"/>
    </location>
</feature>
<feature type="compositionally biased region" description="Basic residues" evidence="1">
    <location>
        <begin position="1"/>
        <end position="10"/>
    </location>
</feature>
<evidence type="ECO:0000313" key="2">
    <source>
        <dbReference type="EMBL" id="CAL1355425.1"/>
    </source>
</evidence>
<feature type="region of interest" description="Disordered" evidence="1">
    <location>
        <begin position="31"/>
        <end position="74"/>
    </location>
</feature>
<keyword evidence="3" id="KW-1185">Reference proteome</keyword>
<dbReference type="AlphaFoldDB" id="A0AAV2CG50"/>
<accession>A0AAV2CG50</accession>
<evidence type="ECO:0000256" key="1">
    <source>
        <dbReference type="SAM" id="MobiDB-lite"/>
    </source>
</evidence>
<name>A0AAV2CG50_9ROSI</name>
<dbReference type="EMBL" id="OZ034813">
    <property type="protein sequence ID" value="CAL1355425.1"/>
    <property type="molecule type" value="Genomic_DNA"/>
</dbReference>